<evidence type="ECO:0000313" key="3">
    <source>
        <dbReference type="Proteomes" id="UP000826462"/>
    </source>
</evidence>
<organism evidence="2 3">
    <name type="scientific">Paraburkholderia edwinii</name>
    <dbReference type="NCBI Taxonomy" id="2861782"/>
    <lineage>
        <taxon>Bacteria</taxon>
        <taxon>Pseudomonadati</taxon>
        <taxon>Pseudomonadota</taxon>
        <taxon>Betaproteobacteria</taxon>
        <taxon>Burkholderiales</taxon>
        <taxon>Burkholderiaceae</taxon>
        <taxon>Paraburkholderia</taxon>
    </lineage>
</organism>
<dbReference type="Proteomes" id="UP000826462">
    <property type="component" value="Chromosome 1"/>
</dbReference>
<keyword evidence="3" id="KW-1185">Reference proteome</keyword>
<accession>A0ABX8UM91</accession>
<reference evidence="2 3" key="1">
    <citation type="submission" date="2021-07" db="EMBL/GenBank/DDBJ databases">
        <title>Paraburkholderia edwinii protects Aspergillus sp. from phenazines by acting as a toxin sponge.</title>
        <authorList>
            <person name="Dahlstrom K.M."/>
            <person name="Newman D.K."/>
        </authorList>
    </citation>
    <scope>NUCLEOTIDE SEQUENCE [LARGE SCALE GENOMIC DNA]</scope>
    <source>
        <strain evidence="2 3">Pe01</strain>
    </source>
</reference>
<feature type="region of interest" description="Disordered" evidence="1">
    <location>
        <begin position="1"/>
        <end position="22"/>
    </location>
</feature>
<sequence>MSAVFAGLDRGTEGVRPEYTGHGLNTGGLQAHSIGEEYPLITYMRGDFWRILDSRTGNTHELEYESAREAHADALTFHRVYGSESRIGKKGFFTHIKEQW</sequence>
<dbReference type="RefSeq" id="WP_219799450.1">
    <property type="nucleotide sequence ID" value="NZ_CP080095.1"/>
</dbReference>
<gene>
    <name evidence="2" type="ORF">KZJ38_07385</name>
</gene>
<proteinExistence type="predicted"/>
<protein>
    <submittedName>
        <fullName evidence="2">Uncharacterized protein</fullName>
    </submittedName>
</protein>
<evidence type="ECO:0000256" key="1">
    <source>
        <dbReference type="SAM" id="MobiDB-lite"/>
    </source>
</evidence>
<name>A0ABX8UM91_9BURK</name>
<evidence type="ECO:0000313" key="2">
    <source>
        <dbReference type="EMBL" id="QYD70123.1"/>
    </source>
</evidence>
<dbReference type="EMBL" id="CP080095">
    <property type="protein sequence ID" value="QYD70123.1"/>
    <property type="molecule type" value="Genomic_DNA"/>
</dbReference>